<keyword evidence="1" id="KW-0472">Membrane</keyword>
<keyword evidence="1" id="KW-0812">Transmembrane</keyword>
<dbReference type="AlphaFoldDB" id="A0A0C2ZAL5"/>
<evidence type="ECO:0000256" key="1">
    <source>
        <dbReference type="SAM" id="Phobius"/>
    </source>
</evidence>
<reference evidence="3" key="2">
    <citation type="submission" date="2015-01" db="EMBL/GenBank/DDBJ databases">
        <title>Evolutionary Origins and Diversification of the Mycorrhizal Mutualists.</title>
        <authorList>
            <consortium name="DOE Joint Genome Institute"/>
            <consortium name="Mycorrhizal Genomics Consortium"/>
            <person name="Kohler A."/>
            <person name="Kuo A."/>
            <person name="Nagy L.G."/>
            <person name="Floudas D."/>
            <person name="Copeland A."/>
            <person name="Barry K.W."/>
            <person name="Cichocki N."/>
            <person name="Veneault-Fourrey C."/>
            <person name="LaButti K."/>
            <person name="Lindquist E.A."/>
            <person name="Lipzen A."/>
            <person name="Lundell T."/>
            <person name="Morin E."/>
            <person name="Murat C."/>
            <person name="Riley R."/>
            <person name="Ohm R."/>
            <person name="Sun H."/>
            <person name="Tunlid A."/>
            <person name="Henrissat B."/>
            <person name="Grigoriev I.V."/>
            <person name="Hibbett D.S."/>
            <person name="Martin F."/>
        </authorList>
    </citation>
    <scope>NUCLEOTIDE SEQUENCE [LARGE SCALE GENOMIC DNA]</scope>
    <source>
        <strain evidence="3">Foug A</strain>
    </source>
</reference>
<feature type="transmembrane region" description="Helical" evidence="1">
    <location>
        <begin position="98"/>
        <end position="121"/>
    </location>
</feature>
<dbReference type="HOGENOM" id="CLU_1195488_0_0_1"/>
<name>A0A0C2ZAL5_9AGAM</name>
<feature type="transmembrane region" description="Helical" evidence="1">
    <location>
        <begin position="54"/>
        <end position="77"/>
    </location>
</feature>
<proteinExistence type="predicted"/>
<organism evidence="2 3">
    <name type="scientific">Scleroderma citrinum Foug A</name>
    <dbReference type="NCBI Taxonomy" id="1036808"/>
    <lineage>
        <taxon>Eukaryota</taxon>
        <taxon>Fungi</taxon>
        <taxon>Dikarya</taxon>
        <taxon>Basidiomycota</taxon>
        <taxon>Agaricomycotina</taxon>
        <taxon>Agaricomycetes</taxon>
        <taxon>Agaricomycetidae</taxon>
        <taxon>Boletales</taxon>
        <taxon>Sclerodermatineae</taxon>
        <taxon>Sclerodermataceae</taxon>
        <taxon>Scleroderma</taxon>
    </lineage>
</organism>
<dbReference type="EMBL" id="KN822079">
    <property type="protein sequence ID" value="KIM58933.1"/>
    <property type="molecule type" value="Genomic_DNA"/>
</dbReference>
<evidence type="ECO:0000313" key="2">
    <source>
        <dbReference type="EMBL" id="KIM58933.1"/>
    </source>
</evidence>
<dbReference type="Proteomes" id="UP000053989">
    <property type="component" value="Unassembled WGS sequence"/>
</dbReference>
<keyword evidence="3" id="KW-1185">Reference proteome</keyword>
<gene>
    <name evidence="2" type="ORF">SCLCIDRAFT_27639</name>
</gene>
<accession>A0A0C2ZAL5</accession>
<dbReference type="InParanoid" id="A0A0C2ZAL5"/>
<protein>
    <submittedName>
        <fullName evidence="2">Uncharacterized protein</fullName>
    </submittedName>
</protein>
<evidence type="ECO:0000313" key="3">
    <source>
        <dbReference type="Proteomes" id="UP000053989"/>
    </source>
</evidence>
<reference evidence="2 3" key="1">
    <citation type="submission" date="2014-04" db="EMBL/GenBank/DDBJ databases">
        <authorList>
            <consortium name="DOE Joint Genome Institute"/>
            <person name="Kuo A."/>
            <person name="Kohler A."/>
            <person name="Nagy L.G."/>
            <person name="Floudas D."/>
            <person name="Copeland A."/>
            <person name="Barry K.W."/>
            <person name="Cichocki N."/>
            <person name="Veneault-Fourrey C."/>
            <person name="LaButti K."/>
            <person name="Lindquist E.A."/>
            <person name="Lipzen A."/>
            <person name="Lundell T."/>
            <person name="Morin E."/>
            <person name="Murat C."/>
            <person name="Sun H."/>
            <person name="Tunlid A."/>
            <person name="Henrissat B."/>
            <person name="Grigoriev I.V."/>
            <person name="Hibbett D.S."/>
            <person name="Martin F."/>
            <person name="Nordberg H.P."/>
            <person name="Cantor M.N."/>
            <person name="Hua S.X."/>
        </authorList>
    </citation>
    <scope>NUCLEOTIDE SEQUENCE [LARGE SCALE GENOMIC DNA]</scope>
    <source>
        <strain evidence="2 3">Foug A</strain>
    </source>
</reference>
<feature type="transmembrane region" description="Helical" evidence="1">
    <location>
        <begin position="141"/>
        <end position="165"/>
    </location>
</feature>
<sequence>MDALHVGWVAAHLVRIAVFCIDISVEHVHMDILQVEWVARTTLPCTFDLLQVDVAATFCVITILVTIAISSPLALNVGRNRFDSALGLSKCKHLAQSLNMHVDLGVVILHPLGVITSVWMLGMSVATFDVSTGFLHLSNSFAQLFAPLVAVFTLYATLYACVHALDLSTWPLGPSDSFRVQFAVLSGINASILTLGMSRCPPDPSVWLPKLSISLMLHFVPPALRYVPTLSL</sequence>
<keyword evidence="1" id="KW-1133">Transmembrane helix</keyword>